<proteinExistence type="predicted"/>
<dbReference type="InParanoid" id="A0A2K3DV47"/>
<keyword evidence="3" id="KW-1185">Reference proteome</keyword>
<evidence type="ECO:0000313" key="2">
    <source>
        <dbReference type="EMBL" id="PNW84411.1"/>
    </source>
</evidence>
<accession>A0A2K3DV47</accession>
<dbReference type="RefSeq" id="XP_042925509.1">
    <property type="nucleotide sequence ID" value="XM_043060380.1"/>
</dbReference>
<gene>
    <name evidence="2" type="ORF">CHLRE_03g144364v5</name>
</gene>
<protein>
    <submittedName>
        <fullName evidence="2">Uncharacterized protein</fullName>
    </submittedName>
</protein>
<dbReference type="AlphaFoldDB" id="A0A2K3DV47"/>
<dbReference type="EMBL" id="CM008964">
    <property type="protein sequence ID" value="PNW84411.1"/>
    <property type="molecule type" value="Genomic_DNA"/>
</dbReference>
<dbReference type="InterPro" id="IPR011989">
    <property type="entry name" value="ARM-like"/>
</dbReference>
<feature type="compositionally biased region" description="Basic residues" evidence="1">
    <location>
        <begin position="259"/>
        <end position="272"/>
    </location>
</feature>
<dbReference type="SUPFAM" id="SSF48371">
    <property type="entry name" value="ARM repeat"/>
    <property type="match status" value="1"/>
</dbReference>
<dbReference type="InterPro" id="IPR016024">
    <property type="entry name" value="ARM-type_fold"/>
</dbReference>
<dbReference type="Gene3D" id="1.25.10.10">
    <property type="entry name" value="Leucine-rich Repeat Variant"/>
    <property type="match status" value="2"/>
</dbReference>
<organism evidence="2 3">
    <name type="scientific">Chlamydomonas reinhardtii</name>
    <name type="common">Chlamydomonas smithii</name>
    <dbReference type="NCBI Taxonomy" id="3055"/>
    <lineage>
        <taxon>Eukaryota</taxon>
        <taxon>Viridiplantae</taxon>
        <taxon>Chlorophyta</taxon>
        <taxon>core chlorophytes</taxon>
        <taxon>Chlorophyceae</taxon>
        <taxon>CS clade</taxon>
        <taxon>Chlamydomonadales</taxon>
        <taxon>Chlamydomonadaceae</taxon>
        <taxon>Chlamydomonas</taxon>
    </lineage>
</organism>
<dbReference type="Gramene" id="PNW84411">
    <property type="protein sequence ID" value="PNW84411"/>
    <property type="gene ID" value="CHLRE_03g144364v5"/>
</dbReference>
<dbReference type="Proteomes" id="UP000006906">
    <property type="component" value="Chromosome 3"/>
</dbReference>
<dbReference type="OrthoDB" id="551436at2759"/>
<feature type="region of interest" description="Disordered" evidence="1">
    <location>
        <begin position="248"/>
        <end position="272"/>
    </location>
</feature>
<name>A0A2K3DV47_CHLRE</name>
<sequence>MEQLLGRGPTPTLRREGSASIVFSLPTRERSTCSATDQGTDTSSTSCDDIETEQQTNARRITLCKAVLMEATTNYATTPVVETQLLKSAACRNSGALLPLLSMLAAEQEPSRSVRALETLSFLLLDRMNRRACLELRALDILLDILRRATDQQVLLSALEALCSLCKHDARDKMALWQHSNKGALLTMLSNRHNSAVIVETLRTCRMLCFAPGTGCGGGCGAATGAAGEDATNNATGSGACCGGSAASGDEQHSGEQRHGHHGHHHHHSHHHSLGQQLLEPALLTVAAELLHPNADVCVLHKSLKLLRDASAILACASGARCPQGCWHNAVFRIVPLLTHCSDVEVVEAALTVLVNLSEHSFSHNMLFASGCIPPLLHLLSHKRCAVSQQASCVLSALAEGGLSRDKLCQDTALLALLRVLNANHCVTVTLGVLYMLERLASYRASVVRSLKGWGAVQLLQRLMGTTQDVDAAEGCRQLLKSLGVVVQPHQLAAAGLLGAAGRLQGAVSGGVADGFGLSPASSGPVPMPMPVSTALHLAHSSINVFGDASGTARPPVGVPGTLCRTISAAAAVVSSAAAAAAALAEIEEEEASASGAFATLQHTSTPMPMPVAEDTTAAAGATGAGTPATAAAGRGLGPTVISTTAGGHPRISRANFHSSFRFYGAPGAGMGVAICAPSHGPIAAAAAAVAPSAAAY</sequence>
<dbReference type="ExpressionAtlas" id="A0A2K3DV47">
    <property type="expression patterns" value="differential"/>
</dbReference>
<dbReference type="OMA" id="KMALWQH"/>
<evidence type="ECO:0000313" key="3">
    <source>
        <dbReference type="Proteomes" id="UP000006906"/>
    </source>
</evidence>
<dbReference type="InterPro" id="IPR000225">
    <property type="entry name" value="Armadillo"/>
</dbReference>
<feature type="compositionally biased region" description="Polar residues" evidence="1">
    <location>
        <begin position="32"/>
        <end position="52"/>
    </location>
</feature>
<evidence type="ECO:0000256" key="1">
    <source>
        <dbReference type="SAM" id="MobiDB-lite"/>
    </source>
</evidence>
<reference evidence="2 3" key="1">
    <citation type="journal article" date="2007" name="Science">
        <title>The Chlamydomonas genome reveals the evolution of key animal and plant functions.</title>
        <authorList>
            <person name="Merchant S.S."/>
            <person name="Prochnik S.E."/>
            <person name="Vallon O."/>
            <person name="Harris E.H."/>
            <person name="Karpowicz S.J."/>
            <person name="Witman G.B."/>
            <person name="Terry A."/>
            <person name="Salamov A."/>
            <person name="Fritz-Laylin L.K."/>
            <person name="Marechal-Drouard L."/>
            <person name="Marshall W.F."/>
            <person name="Qu L.H."/>
            <person name="Nelson D.R."/>
            <person name="Sanderfoot A.A."/>
            <person name="Spalding M.H."/>
            <person name="Kapitonov V.V."/>
            <person name="Ren Q."/>
            <person name="Ferris P."/>
            <person name="Lindquist E."/>
            <person name="Shapiro H."/>
            <person name="Lucas S.M."/>
            <person name="Grimwood J."/>
            <person name="Schmutz J."/>
            <person name="Cardol P."/>
            <person name="Cerutti H."/>
            <person name="Chanfreau G."/>
            <person name="Chen C.L."/>
            <person name="Cognat V."/>
            <person name="Croft M.T."/>
            <person name="Dent R."/>
            <person name="Dutcher S."/>
            <person name="Fernandez E."/>
            <person name="Fukuzawa H."/>
            <person name="Gonzalez-Ballester D."/>
            <person name="Gonzalez-Halphen D."/>
            <person name="Hallmann A."/>
            <person name="Hanikenne M."/>
            <person name="Hippler M."/>
            <person name="Inwood W."/>
            <person name="Jabbari K."/>
            <person name="Kalanon M."/>
            <person name="Kuras R."/>
            <person name="Lefebvre P.A."/>
            <person name="Lemaire S.D."/>
            <person name="Lobanov A.V."/>
            <person name="Lohr M."/>
            <person name="Manuell A."/>
            <person name="Meier I."/>
            <person name="Mets L."/>
            <person name="Mittag M."/>
            <person name="Mittelmeier T."/>
            <person name="Moroney J.V."/>
            <person name="Moseley J."/>
            <person name="Napoli C."/>
            <person name="Nedelcu A.M."/>
            <person name="Niyogi K."/>
            <person name="Novoselov S.V."/>
            <person name="Paulsen I.T."/>
            <person name="Pazour G."/>
            <person name="Purton S."/>
            <person name="Ral J.P."/>
            <person name="Riano-Pachon D.M."/>
            <person name="Riekhof W."/>
            <person name="Rymarquis L."/>
            <person name="Schroda M."/>
            <person name="Stern D."/>
            <person name="Umen J."/>
            <person name="Willows R."/>
            <person name="Wilson N."/>
            <person name="Zimmer S.L."/>
            <person name="Allmer J."/>
            <person name="Balk J."/>
            <person name="Bisova K."/>
            <person name="Chen C.J."/>
            <person name="Elias M."/>
            <person name="Gendler K."/>
            <person name="Hauser C."/>
            <person name="Lamb M.R."/>
            <person name="Ledford H."/>
            <person name="Long J.C."/>
            <person name="Minagawa J."/>
            <person name="Page M.D."/>
            <person name="Pan J."/>
            <person name="Pootakham W."/>
            <person name="Roje S."/>
            <person name="Rose A."/>
            <person name="Stahlberg E."/>
            <person name="Terauchi A.M."/>
            <person name="Yang P."/>
            <person name="Ball S."/>
            <person name="Bowler C."/>
            <person name="Dieckmann C.L."/>
            <person name="Gladyshev V.N."/>
            <person name="Green P."/>
            <person name="Jorgensen R."/>
            <person name="Mayfield S."/>
            <person name="Mueller-Roeber B."/>
            <person name="Rajamani S."/>
            <person name="Sayre R.T."/>
            <person name="Brokstein P."/>
            <person name="Dubchak I."/>
            <person name="Goodstein D."/>
            <person name="Hornick L."/>
            <person name="Huang Y.W."/>
            <person name="Jhaveri J."/>
            <person name="Luo Y."/>
            <person name="Martinez D."/>
            <person name="Ngau W.C."/>
            <person name="Otillar B."/>
            <person name="Poliakov A."/>
            <person name="Porter A."/>
            <person name="Szajkowski L."/>
            <person name="Werner G."/>
            <person name="Zhou K."/>
            <person name="Grigoriev I.V."/>
            <person name="Rokhsar D.S."/>
            <person name="Grossman A.R."/>
        </authorList>
    </citation>
    <scope>NUCLEOTIDE SEQUENCE [LARGE SCALE GENOMIC DNA]</scope>
    <source>
        <strain evidence="3">CC-503</strain>
    </source>
</reference>
<dbReference type="SMART" id="SM00185">
    <property type="entry name" value="ARM"/>
    <property type="match status" value="3"/>
</dbReference>
<dbReference type="GeneID" id="5721308"/>
<feature type="region of interest" description="Disordered" evidence="1">
    <location>
        <begin position="31"/>
        <end position="52"/>
    </location>
</feature>
<dbReference type="KEGG" id="cre:CHLRE_03g144364v5"/>